<dbReference type="SUPFAM" id="SSF52091">
    <property type="entry name" value="SpoIIaa-like"/>
    <property type="match status" value="1"/>
</dbReference>
<name>A0A4Q0Y2W7_9BACT</name>
<dbReference type="EMBL" id="PDKO01000001">
    <property type="protein sequence ID" value="RXJ64466.1"/>
    <property type="molecule type" value="Genomic_DNA"/>
</dbReference>
<dbReference type="InterPro" id="IPR038396">
    <property type="entry name" value="SpoIIAA-like_sf"/>
</dbReference>
<evidence type="ECO:0000313" key="2">
    <source>
        <dbReference type="Proteomes" id="UP000290191"/>
    </source>
</evidence>
<dbReference type="Pfam" id="PF11964">
    <property type="entry name" value="SpoIIAA-like"/>
    <property type="match status" value="1"/>
</dbReference>
<sequence>MKLYKHGLSIGIQRVDNNFYLTLKAVGKLTHEDYETITPMIDSAIEGIKKPKIKALIDCSELEGWELKAAWDDFKLGLKHGNEFDKIAILNGKSWIQYGSKISSWFMQGDIKNFDNEEEAFKWLNE</sequence>
<accession>A0A4Q0Y2W7</accession>
<evidence type="ECO:0000313" key="1">
    <source>
        <dbReference type="EMBL" id="RXJ64466.1"/>
    </source>
</evidence>
<gene>
    <name evidence="1" type="ORF">CRV06_00480</name>
</gene>
<dbReference type="Proteomes" id="UP000290191">
    <property type="component" value="Unassembled WGS sequence"/>
</dbReference>
<reference evidence="1 2" key="1">
    <citation type="submission" date="2017-10" db="EMBL/GenBank/DDBJ databases">
        <title>Genomics of the genus Arcobacter.</title>
        <authorList>
            <person name="Perez-Cataluna A."/>
            <person name="Figueras M.J."/>
        </authorList>
    </citation>
    <scope>NUCLEOTIDE SEQUENCE [LARGE SCALE GENOMIC DNA]</scope>
    <source>
        <strain evidence="1 2">DSM 24636</strain>
    </source>
</reference>
<comment type="caution">
    <text evidence="1">The sequence shown here is derived from an EMBL/GenBank/DDBJ whole genome shotgun (WGS) entry which is preliminary data.</text>
</comment>
<dbReference type="RefSeq" id="WP_044418474.1">
    <property type="nucleotide sequence ID" value="NZ_CP041070.1"/>
</dbReference>
<dbReference type="OrthoDB" id="9811577at2"/>
<organism evidence="1 2">
    <name type="scientific">Halarcobacter anaerophilus</name>
    <dbReference type="NCBI Taxonomy" id="877500"/>
    <lineage>
        <taxon>Bacteria</taxon>
        <taxon>Pseudomonadati</taxon>
        <taxon>Campylobacterota</taxon>
        <taxon>Epsilonproteobacteria</taxon>
        <taxon>Campylobacterales</taxon>
        <taxon>Arcobacteraceae</taxon>
        <taxon>Halarcobacter</taxon>
    </lineage>
</organism>
<dbReference type="Gene3D" id="3.40.50.10600">
    <property type="entry name" value="SpoIIaa-like domains"/>
    <property type="match status" value="1"/>
</dbReference>
<proteinExistence type="predicted"/>
<dbReference type="AlphaFoldDB" id="A0A4Q0Y2W7"/>
<dbReference type="InterPro" id="IPR036513">
    <property type="entry name" value="STAS_dom_sf"/>
</dbReference>
<protein>
    <submittedName>
        <fullName evidence="1">STAS/SEC14 domain-containing protein</fullName>
    </submittedName>
</protein>
<dbReference type="STRING" id="877500.GCA_000935065_02638"/>
<keyword evidence="2" id="KW-1185">Reference proteome</keyword>
<dbReference type="InterPro" id="IPR021866">
    <property type="entry name" value="SpoIIAA-like"/>
</dbReference>